<evidence type="ECO:0000313" key="4">
    <source>
        <dbReference type="Proteomes" id="UP001205566"/>
    </source>
</evidence>
<protein>
    <recommendedName>
        <fullName evidence="5">Capsular polysaccharide transport system permease protein</fullName>
    </recommendedName>
</protein>
<gene>
    <name evidence="3" type="ORF">HXX02_02620</name>
</gene>
<dbReference type="Proteomes" id="UP001205566">
    <property type="component" value="Unassembled WGS sequence"/>
</dbReference>
<keyword evidence="4" id="KW-1185">Reference proteome</keyword>
<organism evidence="3 4">
    <name type="scientific">Microbulbifer elongatus</name>
    <dbReference type="NCBI Taxonomy" id="86173"/>
    <lineage>
        <taxon>Bacteria</taxon>
        <taxon>Pseudomonadati</taxon>
        <taxon>Pseudomonadota</taxon>
        <taxon>Gammaproteobacteria</taxon>
        <taxon>Cellvibrionales</taxon>
        <taxon>Microbulbiferaceae</taxon>
        <taxon>Microbulbifer</taxon>
    </lineage>
</organism>
<dbReference type="PANTHER" id="PTHR32309:SF13">
    <property type="entry name" value="FERRIC ENTEROBACTIN TRANSPORT PROTEIN FEPE"/>
    <property type="match status" value="1"/>
</dbReference>
<dbReference type="EMBL" id="JACASI010000011">
    <property type="protein sequence ID" value="MCQ3828331.1"/>
    <property type="molecule type" value="Genomic_DNA"/>
</dbReference>
<reference evidence="3" key="1">
    <citation type="thesis" date="2020" institute="Technische Universitat Dresden" country="Dresden, Germany">
        <title>The Agarolytic System of Microbulbifer elongatus PORT2, Isolated from Batu Karas, Pangandaran West Java Indonesia.</title>
        <authorList>
            <person name="Anggraeni S.R."/>
        </authorList>
    </citation>
    <scope>NUCLEOTIDE SEQUENCE</scope>
    <source>
        <strain evidence="3">PORT2</strain>
    </source>
</reference>
<accession>A0ABT1NZW4</accession>
<evidence type="ECO:0008006" key="5">
    <source>
        <dbReference type="Google" id="ProtNLM"/>
    </source>
</evidence>
<feature type="coiled-coil region" evidence="1">
    <location>
        <begin position="251"/>
        <end position="297"/>
    </location>
</feature>
<proteinExistence type="predicted"/>
<feature type="transmembrane region" description="Helical" evidence="2">
    <location>
        <begin position="344"/>
        <end position="365"/>
    </location>
</feature>
<keyword evidence="2" id="KW-1133">Transmembrane helix</keyword>
<keyword evidence="2" id="KW-0812">Transmembrane</keyword>
<comment type="caution">
    <text evidence="3">The sequence shown here is derived from an EMBL/GenBank/DDBJ whole genome shotgun (WGS) entry which is preliminary data.</text>
</comment>
<dbReference type="PANTHER" id="PTHR32309">
    <property type="entry name" value="TYROSINE-PROTEIN KINASE"/>
    <property type="match status" value="1"/>
</dbReference>
<evidence type="ECO:0000256" key="2">
    <source>
        <dbReference type="SAM" id="Phobius"/>
    </source>
</evidence>
<name>A0ABT1NZW4_9GAMM</name>
<sequence length="373" mass="41682">MASGSRGPAWVKRFGGIALLVLMPLLVVSGYYLFWVSDRYVSITQLIVKDNSSTPNMSSTLGFLVPGMGADNQDAFLVVNYIQSLDMALFLDETLELADYYKSDRYDMFSRLAVDATQEDYLEYYRNHIAIGHDETTGIITIEMQAFEPEFARKLVDTVVRKSEDFVNAISNQLADKQVAFVRSELELAQAKLRTSKQSILDFQNRNKVVSPEELTKGISAIIQSLEATLAERRAKLTAAKTYLHADSSQVVSLQAEIHSIEQQIEAEKVRLVGVSADDGEERLNSLNAHFQNLELDLQFAMDAYQASLTALETARMEASGRLKHLMVISQPSVAEEAEYPHKLYNLASLAVILLLIYGIGKMLVASIRDHRV</sequence>
<keyword evidence="1" id="KW-0175">Coiled coil</keyword>
<feature type="transmembrane region" description="Helical" evidence="2">
    <location>
        <begin position="14"/>
        <end position="35"/>
    </location>
</feature>
<evidence type="ECO:0000313" key="3">
    <source>
        <dbReference type="EMBL" id="MCQ3828331.1"/>
    </source>
</evidence>
<keyword evidence="2" id="KW-0472">Membrane</keyword>
<evidence type="ECO:0000256" key="1">
    <source>
        <dbReference type="SAM" id="Coils"/>
    </source>
</evidence>
<dbReference type="InterPro" id="IPR050445">
    <property type="entry name" value="Bact_polysacc_biosynth/exp"/>
</dbReference>